<dbReference type="Pfam" id="PF12728">
    <property type="entry name" value="HTH_17"/>
    <property type="match status" value="1"/>
</dbReference>
<dbReference type="NCBIfam" id="TIGR01764">
    <property type="entry name" value="excise"/>
    <property type="match status" value="1"/>
</dbReference>
<evidence type="ECO:0000313" key="4">
    <source>
        <dbReference type="Proteomes" id="UP000198324"/>
    </source>
</evidence>
<organism evidence="3 4">
    <name type="scientific">Humidesulfovibrio mexicanus</name>
    <dbReference type="NCBI Taxonomy" id="147047"/>
    <lineage>
        <taxon>Bacteria</taxon>
        <taxon>Pseudomonadati</taxon>
        <taxon>Thermodesulfobacteriota</taxon>
        <taxon>Desulfovibrionia</taxon>
        <taxon>Desulfovibrionales</taxon>
        <taxon>Desulfovibrionaceae</taxon>
        <taxon>Humidesulfovibrio</taxon>
    </lineage>
</organism>
<feature type="domain" description="Helix-turn-helix" evidence="2">
    <location>
        <begin position="35"/>
        <end position="80"/>
    </location>
</feature>
<dbReference type="InterPro" id="IPR010093">
    <property type="entry name" value="SinI_DNA-bd"/>
</dbReference>
<protein>
    <submittedName>
        <fullName evidence="3">DNA binding domain-containing protein, excisionase family</fullName>
    </submittedName>
</protein>
<evidence type="ECO:0000259" key="2">
    <source>
        <dbReference type="Pfam" id="PF12728"/>
    </source>
</evidence>
<dbReference type="OrthoDB" id="5460787at2"/>
<reference evidence="3 4" key="1">
    <citation type="submission" date="2017-06" db="EMBL/GenBank/DDBJ databases">
        <authorList>
            <person name="Kim H.J."/>
            <person name="Triplett B.A."/>
        </authorList>
    </citation>
    <scope>NUCLEOTIDE SEQUENCE [LARGE SCALE GENOMIC DNA]</scope>
    <source>
        <strain evidence="3 4">DSM 13116</strain>
    </source>
</reference>
<feature type="region of interest" description="Disordered" evidence="1">
    <location>
        <begin position="1"/>
        <end position="33"/>
    </location>
</feature>
<proteinExistence type="predicted"/>
<dbReference type="Gene3D" id="1.10.238.160">
    <property type="match status" value="1"/>
</dbReference>
<dbReference type="AlphaFoldDB" id="A0A239C912"/>
<name>A0A239C912_9BACT</name>
<dbReference type="Proteomes" id="UP000198324">
    <property type="component" value="Unassembled WGS sequence"/>
</dbReference>
<dbReference type="EMBL" id="FZOC01000007">
    <property type="protein sequence ID" value="SNS16725.1"/>
    <property type="molecule type" value="Genomic_DNA"/>
</dbReference>
<evidence type="ECO:0000256" key="1">
    <source>
        <dbReference type="SAM" id="MobiDB-lite"/>
    </source>
</evidence>
<gene>
    <name evidence="3" type="ORF">SAMN04488503_3022</name>
</gene>
<sequence length="91" mass="9988">MPKPATKPQTAAHERKDAMTIDAAASHSPGRNRRQVCASLGCSRSMFYVLLDRGEFPNAYFVGGSVRVPQSDVDAYKARNNYVRKKDAEAG</sequence>
<evidence type="ECO:0000313" key="3">
    <source>
        <dbReference type="EMBL" id="SNS16725.1"/>
    </source>
</evidence>
<keyword evidence="4" id="KW-1185">Reference proteome</keyword>
<accession>A0A239C912</accession>
<dbReference type="InterPro" id="IPR041657">
    <property type="entry name" value="HTH_17"/>
</dbReference>
<dbReference type="GO" id="GO:0003677">
    <property type="term" value="F:DNA binding"/>
    <property type="evidence" value="ECO:0007669"/>
    <property type="project" value="InterPro"/>
</dbReference>